<dbReference type="InterPro" id="IPR006669">
    <property type="entry name" value="MgtE_transporter"/>
</dbReference>
<dbReference type="NCBIfam" id="TIGR00400">
    <property type="entry name" value="mgtE"/>
    <property type="match status" value="1"/>
</dbReference>
<dbReference type="SMART" id="SM00116">
    <property type="entry name" value="CBS"/>
    <property type="match status" value="2"/>
</dbReference>
<dbReference type="CDD" id="cd04606">
    <property type="entry name" value="CBS_pair_Mg_transporter"/>
    <property type="match status" value="1"/>
</dbReference>
<protein>
    <recommendedName>
        <fullName evidence="9">Magnesium transporter MgtE</fullName>
    </recommendedName>
</protein>
<feature type="domain" description="CBS" evidence="10">
    <location>
        <begin position="139"/>
        <end position="201"/>
    </location>
</feature>
<keyword evidence="4 9" id="KW-0812">Transmembrane</keyword>
<dbReference type="OrthoDB" id="9790355at2"/>
<dbReference type="GO" id="GO:0005886">
    <property type="term" value="C:plasma membrane"/>
    <property type="evidence" value="ECO:0007669"/>
    <property type="project" value="UniProtKB-SubCell"/>
</dbReference>
<evidence type="ECO:0000256" key="9">
    <source>
        <dbReference type="RuleBase" id="RU362011"/>
    </source>
</evidence>
<evidence type="ECO:0000256" key="3">
    <source>
        <dbReference type="ARBA" id="ARBA00022448"/>
    </source>
</evidence>
<evidence type="ECO:0000256" key="5">
    <source>
        <dbReference type="ARBA" id="ARBA00022842"/>
    </source>
</evidence>
<evidence type="ECO:0000256" key="2">
    <source>
        <dbReference type="ARBA" id="ARBA00009749"/>
    </source>
</evidence>
<dbReference type="InterPro" id="IPR046342">
    <property type="entry name" value="CBS_dom_sf"/>
</dbReference>
<keyword evidence="6 9" id="KW-1133">Transmembrane helix</keyword>
<evidence type="ECO:0000259" key="10">
    <source>
        <dbReference type="PROSITE" id="PS51371"/>
    </source>
</evidence>
<gene>
    <name evidence="11" type="ORF">SAMN05661003_101435</name>
</gene>
<keyword evidence="3 9" id="KW-0813">Transport</keyword>
<dbReference type="Gene3D" id="1.25.60.10">
    <property type="entry name" value="MgtE N-terminal domain-like"/>
    <property type="match status" value="1"/>
</dbReference>
<name>A0A1G6XXV9_9BACT</name>
<comment type="subcellular location">
    <subcellularLocation>
        <location evidence="9">Cell membrane</location>
        <topology evidence="9">Multi-pass membrane protein</topology>
    </subcellularLocation>
    <subcellularLocation>
        <location evidence="1">Membrane</location>
        <topology evidence="1">Multi-pass membrane protein</topology>
    </subcellularLocation>
</comment>
<dbReference type="InterPro" id="IPR006667">
    <property type="entry name" value="SLC41_membr_dom"/>
</dbReference>
<dbReference type="STRING" id="57664.SAMN05661003_101435"/>
<organism evidence="11 12">
    <name type="scientific">Desulfuromonas thiophila</name>
    <dbReference type="NCBI Taxonomy" id="57664"/>
    <lineage>
        <taxon>Bacteria</taxon>
        <taxon>Pseudomonadati</taxon>
        <taxon>Thermodesulfobacteriota</taxon>
        <taxon>Desulfuromonadia</taxon>
        <taxon>Desulfuromonadales</taxon>
        <taxon>Desulfuromonadaceae</taxon>
        <taxon>Desulfuromonas</taxon>
    </lineage>
</organism>
<feature type="transmembrane region" description="Helical" evidence="9">
    <location>
        <begin position="360"/>
        <end position="381"/>
    </location>
</feature>
<dbReference type="Proteomes" id="UP000243205">
    <property type="component" value="Unassembled WGS sequence"/>
</dbReference>
<dbReference type="SUPFAM" id="SSF54631">
    <property type="entry name" value="CBS-domain pair"/>
    <property type="match status" value="1"/>
</dbReference>
<dbReference type="RefSeq" id="WP_092075780.1">
    <property type="nucleotide sequence ID" value="NZ_FNAQ01000001.1"/>
</dbReference>
<evidence type="ECO:0000313" key="12">
    <source>
        <dbReference type="Proteomes" id="UP000243205"/>
    </source>
</evidence>
<keyword evidence="7 9" id="KW-0472">Membrane</keyword>
<dbReference type="GO" id="GO:0015095">
    <property type="term" value="F:magnesium ion transmembrane transporter activity"/>
    <property type="evidence" value="ECO:0007669"/>
    <property type="project" value="UniProtKB-UniRule"/>
</dbReference>
<dbReference type="InterPro" id="IPR006668">
    <property type="entry name" value="Mg_transptr_MgtE_intracell_dom"/>
</dbReference>
<accession>A0A1G6XXV9</accession>
<comment type="function">
    <text evidence="9">Acts as a magnesium transporter.</text>
</comment>
<dbReference type="AlphaFoldDB" id="A0A1G6XXV9"/>
<dbReference type="Pfam" id="PF01769">
    <property type="entry name" value="MgtE"/>
    <property type="match status" value="1"/>
</dbReference>
<comment type="subunit">
    <text evidence="9">Homodimer.</text>
</comment>
<dbReference type="Pfam" id="PF00571">
    <property type="entry name" value="CBS"/>
    <property type="match status" value="2"/>
</dbReference>
<dbReference type="EMBL" id="FNAQ01000001">
    <property type="protein sequence ID" value="SDD82821.1"/>
    <property type="molecule type" value="Genomic_DNA"/>
</dbReference>
<comment type="caution">
    <text evidence="9">Lacks conserved residue(s) required for the propagation of feature annotation.</text>
</comment>
<comment type="similarity">
    <text evidence="2 9">Belongs to the SLC41A transporter family.</text>
</comment>
<evidence type="ECO:0000256" key="4">
    <source>
        <dbReference type="ARBA" id="ARBA00022692"/>
    </source>
</evidence>
<dbReference type="Pfam" id="PF03448">
    <property type="entry name" value="MgtE_N"/>
    <property type="match status" value="1"/>
</dbReference>
<dbReference type="InterPro" id="IPR038076">
    <property type="entry name" value="MgtE_N_sf"/>
</dbReference>
<reference evidence="12" key="1">
    <citation type="submission" date="2016-10" db="EMBL/GenBank/DDBJ databases">
        <authorList>
            <person name="Varghese N."/>
            <person name="Submissions S."/>
        </authorList>
    </citation>
    <scope>NUCLEOTIDE SEQUENCE [LARGE SCALE GENOMIC DNA]</scope>
    <source>
        <strain evidence="12">DSM 8987</strain>
    </source>
</reference>
<dbReference type="Gene3D" id="1.10.357.20">
    <property type="entry name" value="SLC41 divalent cation transporters, integral membrane domain"/>
    <property type="match status" value="1"/>
</dbReference>
<dbReference type="InterPro" id="IPR036739">
    <property type="entry name" value="SLC41_membr_dom_sf"/>
</dbReference>
<evidence type="ECO:0000313" key="11">
    <source>
        <dbReference type="EMBL" id="SDD82821.1"/>
    </source>
</evidence>
<proteinExistence type="inferred from homology"/>
<evidence type="ECO:0000256" key="1">
    <source>
        <dbReference type="ARBA" id="ARBA00004141"/>
    </source>
</evidence>
<dbReference type="PANTHER" id="PTHR43773">
    <property type="entry name" value="MAGNESIUM TRANSPORTER MGTE"/>
    <property type="match status" value="1"/>
</dbReference>
<keyword evidence="12" id="KW-1185">Reference proteome</keyword>
<evidence type="ECO:0000256" key="8">
    <source>
        <dbReference type="PROSITE-ProRule" id="PRU00703"/>
    </source>
</evidence>
<feature type="transmembrane region" description="Helical" evidence="9">
    <location>
        <begin position="312"/>
        <end position="339"/>
    </location>
</feature>
<dbReference type="PROSITE" id="PS51371">
    <property type="entry name" value="CBS"/>
    <property type="match status" value="2"/>
</dbReference>
<dbReference type="SUPFAM" id="SSF158791">
    <property type="entry name" value="MgtE N-terminal domain-like"/>
    <property type="match status" value="1"/>
</dbReference>
<dbReference type="InterPro" id="IPR000644">
    <property type="entry name" value="CBS_dom"/>
</dbReference>
<sequence length="453" mass="50205">MDQKIQMLLATVRKLIRRSALPNLANLLKKTHPADIAHLFRYLDINEQRTLFHLIDDSDVAAEVLSEIEHSSSAQLLAQIDKDTIVEVLQAMPYDDSVDIIQNMPEELAEEILSSMHDDESEEIEQLMLYREDSAGGIMSTEFFCLNQDLSVQQAIAALQEAEDAEMVFYVYVVDDERHLIGVLSLRQLLTVPPQRLLRDIVDTEGLISVRVDTDQEEVAQLVAKYNILAIPVVDDQNHLLGIVTVDDVIDVMRQEATEDFYKMAGASEEELLYGFKSFKIARLRLPWLITNLFGGVITGYLMWLFRMTLEQIIALVSFVPVITGMGGNVGGQSATIVVRGFATGRIDFSTLRKVFFKELRVGIIMGLVCGLVVGLVAVLWHGNIYLGLVVAVAMATAMTVAATTGVLAPTFFKRIGVDPAIASSPFVQTANDITGILIYFSTATLFLDKLSS</sequence>
<keyword evidence="5 9" id="KW-0460">Magnesium</keyword>
<feature type="transmembrane region" description="Helical" evidence="9">
    <location>
        <begin position="387"/>
        <end position="409"/>
    </location>
</feature>
<dbReference type="SMART" id="SM00924">
    <property type="entry name" value="MgtE_N"/>
    <property type="match status" value="1"/>
</dbReference>
<keyword evidence="9" id="KW-1003">Cell membrane</keyword>
<feature type="domain" description="CBS" evidence="10">
    <location>
        <begin position="202"/>
        <end position="259"/>
    </location>
</feature>
<evidence type="ECO:0000256" key="6">
    <source>
        <dbReference type="ARBA" id="ARBA00022989"/>
    </source>
</evidence>
<dbReference type="PANTHER" id="PTHR43773:SF1">
    <property type="entry name" value="MAGNESIUM TRANSPORTER MGTE"/>
    <property type="match status" value="1"/>
</dbReference>
<evidence type="ECO:0000256" key="7">
    <source>
        <dbReference type="ARBA" id="ARBA00023136"/>
    </source>
</evidence>
<keyword evidence="9" id="KW-0479">Metal-binding</keyword>
<feature type="transmembrane region" description="Helical" evidence="9">
    <location>
        <begin position="286"/>
        <end position="306"/>
    </location>
</feature>
<dbReference type="SUPFAM" id="SSF161093">
    <property type="entry name" value="MgtE membrane domain-like"/>
    <property type="match status" value="1"/>
</dbReference>
<keyword evidence="8" id="KW-0129">CBS domain</keyword>
<dbReference type="Gene3D" id="3.10.580.10">
    <property type="entry name" value="CBS-domain"/>
    <property type="match status" value="1"/>
</dbReference>
<dbReference type="GO" id="GO:0046872">
    <property type="term" value="F:metal ion binding"/>
    <property type="evidence" value="ECO:0007669"/>
    <property type="project" value="UniProtKB-KW"/>
</dbReference>